<dbReference type="EMBL" id="FUKQ01000052">
    <property type="protein sequence ID" value="SJN43507.1"/>
    <property type="molecule type" value="Genomic_DNA"/>
</dbReference>
<proteinExistence type="predicted"/>
<keyword evidence="2" id="KW-1185">Reference proteome</keyword>
<organism evidence="1 2">
    <name type="scientific">Luteococcus japonicus LSP_Lj1</name>
    <dbReference type="NCBI Taxonomy" id="1255658"/>
    <lineage>
        <taxon>Bacteria</taxon>
        <taxon>Bacillati</taxon>
        <taxon>Actinomycetota</taxon>
        <taxon>Actinomycetes</taxon>
        <taxon>Propionibacteriales</taxon>
        <taxon>Propionibacteriaceae</taxon>
        <taxon>Luteococcus</taxon>
    </lineage>
</organism>
<accession>A0A1R4KH32</accession>
<dbReference type="AlphaFoldDB" id="A0A1R4KH32"/>
<evidence type="ECO:0000313" key="1">
    <source>
        <dbReference type="EMBL" id="SJN43507.1"/>
    </source>
</evidence>
<evidence type="ECO:0000313" key="2">
    <source>
        <dbReference type="Proteomes" id="UP000188342"/>
    </source>
</evidence>
<sequence>MQREQAFPCVREQSWIPPNQHECYQYGGEEPGQGERGGEQMEAGVLRLDPRGRGGEAHRVQGMAMDNTKKVQGWR</sequence>
<reference evidence="1 2" key="1">
    <citation type="submission" date="2017-02" db="EMBL/GenBank/DDBJ databases">
        <authorList>
            <person name="Peterson S.W."/>
        </authorList>
    </citation>
    <scope>NUCLEOTIDE SEQUENCE [LARGE SCALE GENOMIC DNA]</scope>
    <source>
        <strain evidence="1 2">LSP_Lj1</strain>
    </source>
</reference>
<gene>
    <name evidence="1" type="ORF">FM114_14380</name>
</gene>
<protein>
    <submittedName>
        <fullName evidence="1">Uncharacterized protein</fullName>
    </submittedName>
</protein>
<dbReference type="Proteomes" id="UP000188342">
    <property type="component" value="Unassembled WGS sequence"/>
</dbReference>
<name>A0A1R4KH32_9ACTN</name>
<dbReference type="RefSeq" id="WP_094765826.1">
    <property type="nucleotide sequence ID" value="NZ_FUKQ01000052.1"/>
</dbReference>